<dbReference type="EMBL" id="BIMW01000081">
    <property type="protein sequence ID" value="GCE93897.1"/>
    <property type="molecule type" value="Genomic_DNA"/>
</dbReference>
<dbReference type="GeneID" id="301682803"/>
<evidence type="ECO:0000256" key="4">
    <source>
        <dbReference type="ARBA" id="ARBA00023136"/>
    </source>
</evidence>
<feature type="transmembrane region" description="Helical" evidence="5">
    <location>
        <begin position="172"/>
        <end position="190"/>
    </location>
</feature>
<keyword evidence="4 5" id="KW-0472">Membrane</keyword>
<feature type="transmembrane region" description="Helical" evidence="5">
    <location>
        <begin position="389"/>
        <end position="410"/>
    </location>
</feature>
<feature type="transmembrane region" description="Helical" evidence="5">
    <location>
        <begin position="101"/>
        <end position="118"/>
    </location>
</feature>
<protein>
    <submittedName>
        <fullName evidence="7">O-antigen polymerase</fullName>
    </submittedName>
</protein>
<keyword evidence="8" id="KW-1185">Reference proteome</keyword>
<sequence length="433" mass="48750">MEKYLKYVESSFTVFAIIHYSANWLPLILSGGASEGDGTDINSFDFRLNVLLFLLTYLVSVALLLLRWKKFLIAAKRGPVIWVMILIAIASYFWSDFPARTLKSCIGLIGTTLFGIYLGSRYTLREQLKLLAISYGIIAVLSVVFAIALPRYGIEQAVHYGAWRGIYNHKNLLGRGMTLGGIVLILSPGLFEKGKRWMAHGAIVIACLLLVMAKSSSSLINFTVLFTSIIAYRVLRFRYILLIPSFLAIVTLGGTIFYIYTENIDEILGLIGKDPTLTGRTELWVWAREMIEKRPYLGYGYTAFWQGLDSASAYIIRSARWPVPYSHNGILDMWLDIGLLGVITYFLGFTINLLRAVFMARFSVGIEYFWPLIFLTYLLLTNATEGGIISQNSIFWVLYTALSISIMAPIEKPKPSHPQFDASRSSKLLPDLN</sequence>
<dbReference type="RefSeq" id="WP_014274823.1">
    <property type="nucleotide sequence ID" value="NZ_BIMW01000081.1"/>
</dbReference>
<feature type="transmembrane region" description="Helical" evidence="5">
    <location>
        <begin position="12"/>
        <end position="34"/>
    </location>
</feature>
<dbReference type="PANTHER" id="PTHR37422">
    <property type="entry name" value="TEICHURONIC ACID BIOSYNTHESIS PROTEIN TUAE"/>
    <property type="match status" value="1"/>
</dbReference>
<feature type="transmembrane region" description="Helical" evidence="5">
    <location>
        <begin position="130"/>
        <end position="152"/>
    </location>
</feature>
<comment type="caution">
    <text evidence="7">The sequence shown here is derived from an EMBL/GenBank/DDBJ whole genome shotgun (WGS) entry which is preliminary data.</text>
</comment>
<feature type="transmembrane region" description="Helical" evidence="5">
    <location>
        <begin position="78"/>
        <end position="95"/>
    </location>
</feature>
<feature type="transmembrane region" description="Helical" evidence="5">
    <location>
        <begin position="46"/>
        <end position="66"/>
    </location>
</feature>
<dbReference type="Proteomes" id="UP000326169">
    <property type="component" value="Unassembled WGS sequence"/>
</dbReference>
<dbReference type="Pfam" id="PF04932">
    <property type="entry name" value="Wzy_C"/>
    <property type="match status" value="1"/>
</dbReference>
<keyword evidence="2 5" id="KW-0812">Transmembrane</keyword>
<dbReference type="PANTHER" id="PTHR37422:SF17">
    <property type="entry name" value="O-ANTIGEN LIGASE"/>
    <property type="match status" value="1"/>
</dbReference>
<feature type="domain" description="O-antigen ligase-related" evidence="6">
    <location>
        <begin position="202"/>
        <end position="346"/>
    </location>
</feature>
<feature type="transmembrane region" description="Helical" evidence="5">
    <location>
        <begin position="366"/>
        <end position="383"/>
    </location>
</feature>
<evidence type="ECO:0000256" key="1">
    <source>
        <dbReference type="ARBA" id="ARBA00004141"/>
    </source>
</evidence>
<reference evidence="7 8" key="1">
    <citation type="journal article" date="2019" name="J Genomics">
        <title>The Draft Genome of a Hydrogen-producing Cyanobacterium, Arthrospira platensis NIES-46.</title>
        <authorList>
            <person name="Suzuki S."/>
            <person name="Yamaguchi H."/>
            <person name="Kawachi M."/>
        </authorList>
    </citation>
    <scope>NUCLEOTIDE SEQUENCE [LARGE SCALE GENOMIC DNA]</scope>
    <source>
        <strain evidence="7 8">NIES-46</strain>
    </source>
</reference>
<evidence type="ECO:0000313" key="8">
    <source>
        <dbReference type="Proteomes" id="UP000326169"/>
    </source>
</evidence>
<feature type="transmembrane region" description="Helical" evidence="5">
    <location>
        <begin position="333"/>
        <end position="354"/>
    </location>
</feature>
<comment type="subcellular location">
    <subcellularLocation>
        <location evidence="1">Membrane</location>
        <topology evidence="1">Multi-pass membrane protein</topology>
    </subcellularLocation>
</comment>
<organism evidence="7 8">
    <name type="scientific">Limnospira platensis NIES-46</name>
    <dbReference type="NCBI Taxonomy" id="1236695"/>
    <lineage>
        <taxon>Bacteria</taxon>
        <taxon>Bacillati</taxon>
        <taxon>Cyanobacteriota</taxon>
        <taxon>Cyanophyceae</taxon>
        <taxon>Oscillatoriophycideae</taxon>
        <taxon>Oscillatoriales</taxon>
        <taxon>Sirenicapillariaceae</taxon>
        <taxon>Limnospira</taxon>
    </lineage>
</organism>
<dbReference type="InterPro" id="IPR007016">
    <property type="entry name" value="O-antigen_ligase-rel_domated"/>
</dbReference>
<evidence type="ECO:0000256" key="2">
    <source>
        <dbReference type="ARBA" id="ARBA00022692"/>
    </source>
</evidence>
<evidence type="ECO:0000313" key="7">
    <source>
        <dbReference type="EMBL" id="GCE93897.1"/>
    </source>
</evidence>
<evidence type="ECO:0000259" key="6">
    <source>
        <dbReference type="Pfam" id="PF04932"/>
    </source>
</evidence>
<proteinExistence type="predicted"/>
<evidence type="ECO:0000256" key="3">
    <source>
        <dbReference type="ARBA" id="ARBA00022989"/>
    </source>
</evidence>
<dbReference type="InterPro" id="IPR051533">
    <property type="entry name" value="WaaL-like"/>
</dbReference>
<feature type="transmembrane region" description="Helical" evidence="5">
    <location>
        <begin position="197"/>
        <end position="213"/>
    </location>
</feature>
<keyword evidence="3 5" id="KW-1133">Transmembrane helix</keyword>
<gene>
    <name evidence="7" type="ORF">NIES46_19490</name>
</gene>
<name>A0A5M3T4V4_LIMPL</name>
<evidence type="ECO:0000256" key="5">
    <source>
        <dbReference type="SAM" id="Phobius"/>
    </source>
</evidence>
<feature type="transmembrane region" description="Helical" evidence="5">
    <location>
        <begin position="240"/>
        <end position="260"/>
    </location>
</feature>
<accession>A0A5M3T4V4</accession>